<evidence type="ECO:0000259" key="2">
    <source>
        <dbReference type="Pfam" id="PF05305"/>
    </source>
</evidence>
<feature type="domain" description="DUF732" evidence="2">
    <location>
        <begin position="25"/>
        <end position="97"/>
    </location>
</feature>
<accession>A0AA91RLA8</accession>
<keyword evidence="1" id="KW-0732">Signal</keyword>
<protein>
    <recommendedName>
        <fullName evidence="2">DUF732 domain-containing protein</fullName>
    </recommendedName>
</protein>
<dbReference type="InterPro" id="IPR007969">
    <property type="entry name" value="DUF732"/>
</dbReference>
<sequence>MRPASCVLAAAVVATVFAAPSHADADTDFAERLHGYGIYGARDYNAWIGKLTCKRLLNGIDHNAVDSAAFVGKNLDGSDAEQAWQFVGSALSAYCPEQLVVLQQAGGQQ</sequence>
<proteinExistence type="predicted"/>
<organism evidence="3 4">
    <name type="scientific">Mycolicibacter minnesotensis</name>
    <dbReference type="NCBI Taxonomy" id="1118379"/>
    <lineage>
        <taxon>Bacteria</taxon>
        <taxon>Bacillati</taxon>
        <taxon>Actinomycetota</taxon>
        <taxon>Actinomycetes</taxon>
        <taxon>Mycobacteriales</taxon>
        <taxon>Mycobacteriaceae</taxon>
        <taxon>Mycolicibacter</taxon>
    </lineage>
</organism>
<dbReference type="AlphaFoldDB" id="A0AA91RLA8"/>
<evidence type="ECO:0000256" key="1">
    <source>
        <dbReference type="SAM" id="SignalP"/>
    </source>
</evidence>
<comment type="caution">
    <text evidence="3">The sequence shown here is derived from an EMBL/GenBank/DDBJ whole genome shotgun (WGS) entry which is preliminary data.</text>
</comment>
<keyword evidence="4" id="KW-1185">Reference proteome</keyword>
<feature type="signal peptide" evidence="1">
    <location>
        <begin position="1"/>
        <end position="25"/>
    </location>
</feature>
<reference evidence="3 4" key="1">
    <citation type="submission" date="2017-02" db="EMBL/GenBank/DDBJ databases">
        <title>The new phylogeny of genus Mycobacterium.</title>
        <authorList>
            <person name="Tortoli E."/>
            <person name="Trovato A."/>
            <person name="Cirillo D.M."/>
        </authorList>
    </citation>
    <scope>NUCLEOTIDE SEQUENCE [LARGE SCALE GENOMIC DNA]</scope>
    <source>
        <strain evidence="3 4">DSM 45633</strain>
    </source>
</reference>
<name>A0AA91RLA8_9MYCO</name>
<evidence type="ECO:0000313" key="4">
    <source>
        <dbReference type="Proteomes" id="UP000192320"/>
    </source>
</evidence>
<dbReference type="Proteomes" id="UP000192320">
    <property type="component" value="Unassembled WGS sequence"/>
</dbReference>
<gene>
    <name evidence="3" type="ORF">BST33_15020</name>
</gene>
<feature type="chain" id="PRO_5041712271" description="DUF732 domain-containing protein" evidence="1">
    <location>
        <begin position="26"/>
        <end position="109"/>
    </location>
</feature>
<dbReference type="EMBL" id="MVHZ01000018">
    <property type="protein sequence ID" value="ORA99030.1"/>
    <property type="molecule type" value="Genomic_DNA"/>
</dbReference>
<evidence type="ECO:0000313" key="3">
    <source>
        <dbReference type="EMBL" id="ORA99030.1"/>
    </source>
</evidence>
<dbReference type="Pfam" id="PF05305">
    <property type="entry name" value="DUF732"/>
    <property type="match status" value="1"/>
</dbReference>